<protein>
    <recommendedName>
        <fullName evidence="3">Nucleoside 2-deoxyribosyltransferase</fullName>
    </recommendedName>
</protein>
<dbReference type="Gene3D" id="3.40.50.450">
    <property type="match status" value="1"/>
</dbReference>
<evidence type="ECO:0000313" key="2">
    <source>
        <dbReference type="Proteomes" id="UP000824093"/>
    </source>
</evidence>
<name>A0A9D1M1G4_9FIRM</name>
<organism evidence="1 2">
    <name type="scientific">Candidatus Merdicola faecigallinarum</name>
    <dbReference type="NCBI Taxonomy" id="2840862"/>
    <lineage>
        <taxon>Bacteria</taxon>
        <taxon>Bacillati</taxon>
        <taxon>Bacillota</taxon>
        <taxon>Clostridia</taxon>
        <taxon>Candidatus Merdicola</taxon>
    </lineage>
</organism>
<accession>A0A9D1M1G4</accession>
<sequence>MKKAFMSLKFHDGEEDKKKIDDLTEALLNAGIQNVVMARDVEKYGEAVLPEGTKLMPDYAFPAMRECDMLIVEFSEKGVGLGIGAGYAYAIGLPIYVIAKTGSDISLTMSNLAKEVIFYDSVDELTEKFRRIETQ</sequence>
<proteinExistence type="predicted"/>
<reference evidence="1" key="1">
    <citation type="submission" date="2020-10" db="EMBL/GenBank/DDBJ databases">
        <authorList>
            <person name="Gilroy R."/>
        </authorList>
    </citation>
    <scope>NUCLEOTIDE SEQUENCE</scope>
    <source>
        <strain evidence="1">CHK195-15760</strain>
    </source>
</reference>
<evidence type="ECO:0000313" key="1">
    <source>
        <dbReference type="EMBL" id="HIU51843.1"/>
    </source>
</evidence>
<dbReference type="EMBL" id="DVNH01000027">
    <property type="protein sequence ID" value="HIU51843.1"/>
    <property type="molecule type" value="Genomic_DNA"/>
</dbReference>
<gene>
    <name evidence="1" type="ORF">IAB70_04380</name>
</gene>
<dbReference type="Proteomes" id="UP000824093">
    <property type="component" value="Unassembled WGS sequence"/>
</dbReference>
<comment type="caution">
    <text evidence="1">The sequence shown here is derived from an EMBL/GenBank/DDBJ whole genome shotgun (WGS) entry which is preliminary data.</text>
</comment>
<evidence type="ECO:0008006" key="3">
    <source>
        <dbReference type="Google" id="ProtNLM"/>
    </source>
</evidence>
<reference evidence="1" key="2">
    <citation type="journal article" date="2021" name="PeerJ">
        <title>Extensive microbial diversity within the chicken gut microbiome revealed by metagenomics and culture.</title>
        <authorList>
            <person name="Gilroy R."/>
            <person name="Ravi A."/>
            <person name="Getino M."/>
            <person name="Pursley I."/>
            <person name="Horton D.L."/>
            <person name="Alikhan N.F."/>
            <person name="Baker D."/>
            <person name="Gharbi K."/>
            <person name="Hall N."/>
            <person name="Watson M."/>
            <person name="Adriaenssens E.M."/>
            <person name="Foster-Nyarko E."/>
            <person name="Jarju S."/>
            <person name="Secka A."/>
            <person name="Antonio M."/>
            <person name="Oren A."/>
            <person name="Chaudhuri R.R."/>
            <person name="La Ragione R."/>
            <person name="Hildebrand F."/>
            <person name="Pallen M.J."/>
        </authorList>
    </citation>
    <scope>NUCLEOTIDE SEQUENCE</scope>
    <source>
        <strain evidence="1">CHK195-15760</strain>
    </source>
</reference>
<dbReference type="AlphaFoldDB" id="A0A9D1M1G4"/>